<dbReference type="Ensembl" id="ENSEBUT00000011603.1">
    <property type="protein sequence ID" value="ENSEBUP00000011044.1"/>
    <property type="gene ID" value="ENSEBUG00000007075.1"/>
</dbReference>
<evidence type="ECO:0000313" key="4">
    <source>
        <dbReference type="Proteomes" id="UP000694388"/>
    </source>
</evidence>
<dbReference type="GO" id="GO:0005783">
    <property type="term" value="C:endoplasmic reticulum"/>
    <property type="evidence" value="ECO:0007669"/>
    <property type="project" value="TreeGrafter"/>
</dbReference>
<dbReference type="InterPro" id="IPR036249">
    <property type="entry name" value="Thioredoxin-like_sf"/>
</dbReference>
<protein>
    <submittedName>
        <fullName evidence="3">Fas (TNFRSF6) associated factor 1</fullName>
    </submittedName>
</protein>
<dbReference type="InterPro" id="IPR049483">
    <property type="entry name" value="FAF1_2-like_UAS"/>
</dbReference>
<name>A0A8C4Q750_EPTBU</name>
<dbReference type="Pfam" id="PF14555">
    <property type="entry name" value="UBA_4"/>
    <property type="match status" value="1"/>
</dbReference>
<dbReference type="CDD" id="cd01771">
    <property type="entry name" value="UBX_UBXN3A"/>
    <property type="match status" value="1"/>
</dbReference>
<dbReference type="Pfam" id="PF00789">
    <property type="entry name" value="UBX"/>
    <property type="match status" value="1"/>
</dbReference>
<dbReference type="Gene3D" id="3.40.30.10">
    <property type="entry name" value="Glutaredoxin"/>
    <property type="match status" value="1"/>
</dbReference>
<feature type="domain" description="UBX" evidence="2">
    <location>
        <begin position="490"/>
        <end position="567"/>
    </location>
</feature>
<proteinExistence type="predicted"/>
<dbReference type="PANTHER" id="PTHR23322:SF96">
    <property type="entry name" value="FAS-ASSOCIATED FACTOR 1"/>
    <property type="match status" value="1"/>
</dbReference>
<evidence type="ECO:0000259" key="2">
    <source>
        <dbReference type="PROSITE" id="PS50033"/>
    </source>
</evidence>
<dbReference type="GO" id="GO:0036503">
    <property type="term" value="P:ERAD pathway"/>
    <property type="evidence" value="ECO:0007669"/>
    <property type="project" value="TreeGrafter"/>
</dbReference>
<dbReference type="PANTHER" id="PTHR23322">
    <property type="entry name" value="FAS-ASSOCIATED PROTEIN"/>
    <property type="match status" value="1"/>
</dbReference>
<dbReference type="Proteomes" id="UP000694388">
    <property type="component" value="Unplaced"/>
</dbReference>
<sequence>MQACTGIENIDEAITLLEQNNWDLLAAINGVIPQENGIASTHARNAFRSAGVNRQSTPSPSAGVSSPTHVTESSSVIPICWPLLERQPRFLNFTIEYKNRSIDVILEDSSTIGEFQVFIYLFIFKGKTSLTGFPLTWKTILQSLHLPKHNSLYLLTTDCLASTSGSDPDRCGLSWSFPVFCVQVKSSIADLTNIPVRDQQWEGWPVCAQNDTVSQCRFDSYKNFEVCVQDVQMVSEEESDFDEVHFGMDETESEIFGGEAVTQRKFRPMMPVDVENEVDALMHFMAEFSSRYGEQHPVFFIGSLEDACQEAFYCPAQDRKLLAVYLHHDSSILAHVFCSQLLCAESVIAFLSQSCISWAWDVTNESSRARLLSLCSRHFGSGAAQTLRAYSPEQFPLLLLISGKRNANEVISVTTGNTTLDELMMRLMHAMDIFTEQQQQDIHDEEERAARESMKREQDEAYRLSLEADRAKAIRKSLVLSLPDEPPDTHSEAMAKVRIRTPSGNFLERRFLAAQPLSLLLDFIASQGFPLHEYKLLSTYPRRDVSQLDASLSLQDLGLCPQETLFLEAKQ</sequence>
<dbReference type="SMART" id="SM00594">
    <property type="entry name" value="UAS"/>
    <property type="match status" value="1"/>
</dbReference>
<dbReference type="GO" id="GO:0005634">
    <property type="term" value="C:nucleus"/>
    <property type="evidence" value="ECO:0007669"/>
    <property type="project" value="TreeGrafter"/>
</dbReference>
<dbReference type="PROSITE" id="PS50033">
    <property type="entry name" value="UBX"/>
    <property type="match status" value="1"/>
</dbReference>
<feature type="compositionally biased region" description="Polar residues" evidence="1">
    <location>
        <begin position="52"/>
        <end position="70"/>
    </location>
</feature>
<dbReference type="InterPro" id="IPR001012">
    <property type="entry name" value="UBX_dom"/>
</dbReference>
<evidence type="ECO:0000313" key="3">
    <source>
        <dbReference type="Ensembl" id="ENSEBUP00000011044.1"/>
    </source>
</evidence>
<dbReference type="AlphaFoldDB" id="A0A8C4Q750"/>
<dbReference type="InterPro" id="IPR029071">
    <property type="entry name" value="Ubiquitin-like_domsf"/>
</dbReference>
<dbReference type="Gene3D" id="3.10.20.90">
    <property type="entry name" value="Phosphatidylinositol 3-kinase Catalytic Subunit, Chain A, domain 1"/>
    <property type="match status" value="1"/>
</dbReference>
<dbReference type="InterPro" id="IPR033043">
    <property type="entry name" value="FAF1-like_UBX"/>
</dbReference>
<dbReference type="SUPFAM" id="SSF52833">
    <property type="entry name" value="Thioredoxin-like"/>
    <property type="match status" value="1"/>
</dbReference>
<evidence type="ECO:0000256" key="1">
    <source>
        <dbReference type="SAM" id="MobiDB-lite"/>
    </source>
</evidence>
<accession>A0A8C4Q750</accession>
<dbReference type="GO" id="GO:0043130">
    <property type="term" value="F:ubiquitin binding"/>
    <property type="evidence" value="ECO:0007669"/>
    <property type="project" value="TreeGrafter"/>
</dbReference>
<dbReference type="Gene3D" id="1.10.8.10">
    <property type="entry name" value="DNA helicase RuvA subunit, C-terminal domain"/>
    <property type="match status" value="1"/>
</dbReference>
<dbReference type="Pfam" id="PF21021">
    <property type="entry name" value="FAF1"/>
    <property type="match status" value="1"/>
</dbReference>
<dbReference type="InterPro" id="IPR044541">
    <property type="entry name" value="FAF1_UBA"/>
</dbReference>
<organism evidence="3 4">
    <name type="scientific">Eptatretus burgeri</name>
    <name type="common">Inshore hagfish</name>
    <dbReference type="NCBI Taxonomy" id="7764"/>
    <lineage>
        <taxon>Eukaryota</taxon>
        <taxon>Metazoa</taxon>
        <taxon>Chordata</taxon>
        <taxon>Craniata</taxon>
        <taxon>Vertebrata</taxon>
        <taxon>Cyclostomata</taxon>
        <taxon>Myxini</taxon>
        <taxon>Myxiniformes</taxon>
        <taxon>Myxinidae</taxon>
        <taxon>Eptatretinae</taxon>
        <taxon>Eptatretus</taxon>
    </lineage>
</organism>
<dbReference type="InterPro" id="IPR050730">
    <property type="entry name" value="UBX_domain-protein"/>
</dbReference>
<dbReference type="SMART" id="SM00166">
    <property type="entry name" value="UBX"/>
    <property type="match status" value="1"/>
</dbReference>
<dbReference type="CDD" id="cd14413">
    <property type="entry name" value="UBA_FAF1"/>
    <property type="match status" value="1"/>
</dbReference>
<reference evidence="3" key="1">
    <citation type="submission" date="2025-08" db="UniProtKB">
        <authorList>
            <consortium name="Ensembl"/>
        </authorList>
    </citation>
    <scope>IDENTIFICATION</scope>
</reference>
<dbReference type="SUPFAM" id="SSF54236">
    <property type="entry name" value="Ubiquitin-like"/>
    <property type="match status" value="1"/>
</dbReference>
<dbReference type="OMA" id="XDEREAR"/>
<reference evidence="3" key="2">
    <citation type="submission" date="2025-09" db="UniProtKB">
        <authorList>
            <consortium name="Ensembl"/>
        </authorList>
    </citation>
    <scope>IDENTIFICATION</scope>
</reference>
<feature type="region of interest" description="Disordered" evidence="1">
    <location>
        <begin position="49"/>
        <end position="70"/>
    </location>
</feature>
<dbReference type="InterPro" id="IPR006577">
    <property type="entry name" value="UAS"/>
</dbReference>
<dbReference type="GeneTree" id="ENSGT00940000154831"/>
<keyword evidence="4" id="KW-1185">Reference proteome</keyword>